<dbReference type="PATRIC" id="fig|861299.3.peg.820"/>
<dbReference type="InterPro" id="IPR036291">
    <property type="entry name" value="NAD(P)-bd_dom_sf"/>
</dbReference>
<evidence type="ECO:0000313" key="3">
    <source>
        <dbReference type="Proteomes" id="UP000019151"/>
    </source>
</evidence>
<dbReference type="GO" id="GO:0042562">
    <property type="term" value="F:hormone binding"/>
    <property type="evidence" value="ECO:0007669"/>
    <property type="project" value="TreeGrafter"/>
</dbReference>
<dbReference type="InParanoid" id="W0RG22"/>
<comment type="similarity">
    <text evidence="1">Belongs to the ornithine cyclodeaminase/mu-crystallin family.</text>
</comment>
<dbReference type="Proteomes" id="UP000019151">
    <property type="component" value="Chromosome"/>
</dbReference>
<dbReference type="FunFam" id="3.40.50.720:FF:000311">
    <property type="entry name" value="Ornithine cyclodeaminase"/>
    <property type="match status" value="1"/>
</dbReference>
<sequence length="302" mass="31735">MPSIPLLDEDAVRRMLRMDALVPAIRDALAALSAGRVMQPIRTVVPVADHAGFLGSMPAYTGEALGAKLVTFYPQNRGVPTHHAVIVLFHPETGAPAAVLDGRLITEMRTAAASAVATDALARDDARVLGILGAGVQARSHLEALRLVRPLDEVRVWSPHRAAAFADEMGDGVRAVASPEAAVRGADVVLVATTSQVPVLRGAWLAPGTHVNAVGATRPDWRELDDDVVRTARLFVDSRVAATRESGDVIAAGGEPTEIGEVLTGERAGRTGRDEVTLFKSVGVAVEDVVAAALVLAAERRD</sequence>
<dbReference type="OrthoDB" id="9801817at2"/>
<dbReference type="GO" id="GO:0019752">
    <property type="term" value="P:carboxylic acid metabolic process"/>
    <property type="evidence" value="ECO:0007669"/>
    <property type="project" value="UniProtKB-ARBA"/>
</dbReference>
<dbReference type="AlphaFoldDB" id="W0RG22"/>
<dbReference type="eggNOG" id="COG2423">
    <property type="taxonomic scope" value="Bacteria"/>
</dbReference>
<accession>W0RG22</accession>
<proteinExistence type="inferred from homology"/>
<dbReference type="PIRSF" id="PIRSF001439">
    <property type="entry name" value="CryM"/>
    <property type="match status" value="1"/>
</dbReference>
<dbReference type="Pfam" id="PF02423">
    <property type="entry name" value="OCD_Mu_crystall"/>
    <property type="match status" value="1"/>
</dbReference>
<dbReference type="GO" id="GO:0005737">
    <property type="term" value="C:cytoplasm"/>
    <property type="evidence" value="ECO:0007669"/>
    <property type="project" value="TreeGrafter"/>
</dbReference>
<dbReference type="STRING" id="861299.J421_0806"/>
<dbReference type="InterPro" id="IPR003462">
    <property type="entry name" value="ODC_Mu_crystall"/>
</dbReference>
<organism evidence="2 3">
    <name type="scientific">Gemmatirosa kalamazoonensis</name>
    <dbReference type="NCBI Taxonomy" id="861299"/>
    <lineage>
        <taxon>Bacteria</taxon>
        <taxon>Pseudomonadati</taxon>
        <taxon>Gemmatimonadota</taxon>
        <taxon>Gemmatimonadia</taxon>
        <taxon>Gemmatimonadales</taxon>
        <taxon>Gemmatimonadaceae</taxon>
        <taxon>Gemmatirosa</taxon>
    </lineage>
</organism>
<keyword evidence="3" id="KW-1185">Reference proteome</keyword>
<dbReference type="Gene3D" id="3.30.1780.10">
    <property type="entry name" value="ornithine cyclodeaminase, domain 1"/>
    <property type="match status" value="1"/>
</dbReference>
<evidence type="ECO:0000313" key="2">
    <source>
        <dbReference type="EMBL" id="AHG88343.1"/>
    </source>
</evidence>
<dbReference type="KEGG" id="gba:J421_0806"/>
<dbReference type="InterPro" id="IPR023401">
    <property type="entry name" value="ODC_N"/>
</dbReference>
<dbReference type="SUPFAM" id="SSF51735">
    <property type="entry name" value="NAD(P)-binding Rossmann-fold domains"/>
    <property type="match status" value="1"/>
</dbReference>
<dbReference type="HOGENOM" id="CLU_042088_1_1_0"/>
<dbReference type="GO" id="GO:0016491">
    <property type="term" value="F:oxidoreductase activity"/>
    <property type="evidence" value="ECO:0007669"/>
    <property type="project" value="UniProtKB-ARBA"/>
</dbReference>
<gene>
    <name evidence="2" type="ORF">J421_0806</name>
</gene>
<dbReference type="Gene3D" id="3.40.50.720">
    <property type="entry name" value="NAD(P)-binding Rossmann-like Domain"/>
    <property type="match status" value="1"/>
</dbReference>
<reference evidence="2 3" key="1">
    <citation type="journal article" date="2014" name="Genome Announc.">
        <title>Genome Sequence and Methylome of Soil Bacterium Gemmatirosa kalamazoonensis KBS708T, a Member of the Rarely Cultivated Gemmatimonadetes Phylum.</title>
        <authorList>
            <person name="Debruyn J.M."/>
            <person name="Radosevich M."/>
            <person name="Wommack K.E."/>
            <person name="Polson S.W."/>
            <person name="Hauser L.J."/>
            <person name="Fawaz M.N."/>
            <person name="Korlach J."/>
            <person name="Tsai Y.C."/>
        </authorList>
    </citation>
    <scope>NUCLEOTIDE SEQUENCE [LARGE SCALE GENOMIC DNA]</scope>
    <source>
        <strain evidence="2 3">KBS708</strain>
    </source>
</reference>
<protein>
    <submittedName>
        <fullName evidence="2">Ornithine cyclodeaminase/mu-crystallin</fullName>
    </submittedName>
</protein>
<dbReference type="PANTHER" id="PTHR13812:SF19">
    <property type="entry name" value="KETIMINE REDUCTASE MU-CRYSTALLIN"/>
    <property type="match status" value="1"/>
</dbReference>
<dbReference type="PANTHER" id="PTHR13812">
    <property type="entry name" value="KETIMINE REDUCTASE MU-CRYSTALLIN"/>
    <property type="match status" value="1"/>
</dbReference>
<name>W0RG22_9BACT</name>
<dbReference type="EMBL" id="CP007128">
    <property type="protein sequence ID" value="AHG88343.1"/>
    <property type="molecule type" value="Genomic_DNA"/>
</dbReference>
<evidence type="ECO:0000256" key="1">
    <source>
        <dbReference type="ARBA" id="ARBA00008903"/>
    </source>
</evidence>
<dbReference type="RefSeq" id="WP_104022233.1">
    <property type="nucleotide sequence ID" value="NZ_CP007128.1"/>
</dbReference>